<dbReference type="EC" id="2.7.13.3" evidence="3"/>
<evidence type="ECO:0000256" key="5">
    <source>
        <dbReference type="ARBA" id="ARBA00022679"/>
    </source>
</evidence>
<dbReference type="InterPro" id="IPR003661">
    <property type="entry name" value="HisK_dim/P_dom"/>
</dbReference>
<comment type="catalytic activity">
    <reaction evidence="1">
        <text>ATP + protein L-histidine = ADP + protein N-phospho-L-histidine.</text>
        <dbReference type="EC" id="2.7.13.3"/>
    </reaction>
</comment>
<keyword evidence="7" id="KW-0418">Kinase</keyword>
<dbReference type="InterPro" id="IPR004358">
    <property type="entry name" value="Sig_transdc_His_kin-like_C"/>
</dbReference>
<dbReference type="SMART" id="SM00304">
    <property type="entry name" value="HAMP"/>
    <property type="match status" value="1"/>
</dbReference>
<dbReference type="PANTHER" id="PTHR43304:SF1">
    <property type="entry name" value="PAC DOMAIN-CONTAINING PROTEIN"/>
    <property type="match status" value="1"/>
</dbReference>
<dbReference type="PROSITE" id="PS50885">
    <property type="entry name" value="HAMP"/>
    <property type="match status" value="1"/>
</dbReference>
<feature type="domain" description="Histidine kinase" evidence="11">
    <location>
        <begin position="306"/>
        <end position="519"/>
    </location>
</feature>
<keyword evidence="9" id="KW-0902">Two-component regulatory system</keyword>
<gene>
    <name evidence="13" type="ORF">SAMN05421835_101543</name>
</gene>
<dbReference type="CDD" id="cd00082">
    <property type="entry name" value="HisKA"/>
    <property type="match status" value="1"/>
</dbReference>
<keyword evidence="14" id="KW-1185">Reference proteome</keyword>
<dbReference type="RefSeq" id="WP_091504028.1">
    <property type="nucleotide sequence ID" value="NZ_CBDRCA010000007.1"/>
</dbReference>
<evidence type="ECO:0000256" key="7">
    <source>
        <dbReference type="ARBA" id="ARBA00022777"/>
    </source>
</evidence>
<evidence type="ECO:0000259" key="11">
    <source>
        <dbReference type="PROSITE" id="PS50109"/>
    </source>
</evidence>
<dbReference type="Pfam" id="PF05227">
    <property type="entry name" value="CHASE3"/>
    <property type="match status" value="1"/>
</dbReference>
<evidence type="ECO:0000256" key="6">
    <source>
        <dbReference type="ARBA" id="ARBA00022692"/>
    </source>
</evidence>
<dbReference type="SUPFAM" id="SSF47384">
    <property type="entry name" value="Homodimeric domain of signal transducing histidine kinase"/>
    <property type="match status" value="1"/>
</dbReference>
<dbReference type="Gene3D" id="6.10.340.10">
    <property type="match status" value="1"/>
</dbReference>
<dbReference type="CDD" id="cd06225">
    <property type="entry name" value="HAMP"/>
    <property type="match status" value="1"/>
</dbReference>
<dbReference type="PROSITE" id="PS50109">
    <property type="entry name" value="HIS_KIN"/>
    <property type="match status" value="1"/>
</dbReference>
<evidence type="ECO:0000256" key="9">
    <source>
        <dbReference type="ARBA" id="ARBA00023012"/>
    </source>
</evidence>
<dbReference type="Gene3D" id="3.30.565.10">
    <property type="entry name" value="Histidine kinase-like ATPase, C-terminal domain"/>
    <property type="match status" value="1"/>
</dbReference>
<dbReference type="InterPro" id="IPR036097">
    <property type="entry name" value="HisK_dim/P_sf"/>
</dbReference>
<dbReference type="OrthoDB" id="9808408at2"/>
<feature type="transmembrane region" description="Helical" evidence="10">
    <location>
        <begin position="29"/>
        <end position="52"/>
    </location>
</feature>
<evidence type="ECO:0000313" key="13">
    <source>
        <dbReference type="EMBL" id="SFI71380.1"/>
    </source>
</evidence>
<dbReference type="InterPro" id="IPR052162">
    <property type="entry name" value="Sensor_kinase/Photoreceptor"/>
</dbReference>
<evidence type="ECO:0000256" key="1">
    <source>
        <dbReference type="ARBA" id="ARBA00000085"/>
    </source>
</evidence>
<dbReference type="Pfam" id="PF02518">
    <property type="entry name" value="HATPase_c"/>
    <property type="match status" value="1"/>
</dbReference>
<dbReference type="Gene3D" id="1.10.287.130">
    <property type="match status" value="1"/>
</dbReference>
<feature type="domain" description="HAMP" evidence="12">
    <location>
        <begin position="225"/>
        <end position="277"/>
    </location>
</feature>
<proteinExistence type="predicted"/>
<dbReference type="SMART" id="SM00387">
    <property type="entry name" value="HATPase_c"/>
    <property type="match status" value="1"/>
</dbReference>
<dbReference type="GO" id="GO:0000155">
    <property type="term" value="F:phosphorelay sensor kinase activity"/>
    <property type="evidence" value="ECO:0007669"/>
    <property type="project" value="InterPro"/>
</dbReference>
<sequence length="531" mass="58173">MTVEAPPAPVEREPRRHAHRWPLRRITSVGVAIVAAFSVISIVVGVIALTSLSTARSRVIDRIDPALQQSLRLEAALVDQETGVRGYGLATQQDFLQPYTNGLAAQRDAVDRLTGLLGSDLPEAAAGLREVVTLADAWRTEYAEPTIQLVRTTGQPAVGTGVDRGKNAFDAVRTAVTALQDELNTARQLGTATLNRTWVVLYVACIAIAVVFVLIVFALAFGLRAAAITPLTRLAREVRVVADGDFAHEVAQSGPREVRELGDDVNRMRERILQELSALRSAHAVLDARTQDLERSNAELEQFAYVASHDLQEPLRKVASFCQLLQRRYAGQLDERADQYIGFAVDGAKRMQVLINDLLAFSRVGRIVREAVPVSCEKVVEQAKTNLATAIEQSGATIEVGELPTVRAEVPLLTAVFQNLLGNALKFHGDNQPHVTVTAERDGDFWRFCVQDNGIGIDPEYAERIFVIFQRLHAKADYPGTGIGLAMCRKIVEHHGGTIWLDTTVQTGARFCFTLPVLQEEKETDDHPGTA</sequence>
<evidence type="ECO:0000256" key="3">
    <source>
        <dbReference type="ARBA" id="ARBA00012438"/>
    </source>
</evidence>
<organism evidence="13 14">
    <name type="scientific">Amycolatopsis sacchari</name>
    <dbReference type="NCBI Taxonomy" id="115433"/>
    <lineage>
        <taxon>Bacteria</taxon>
        <taxon>Bacillati</taxon>
        <taxon>Actinomycetota</taxon>
        <taxon>Actinomycetes</taxon>
        <taxon>Pseudonocardiales</taxon>
        <taxon>Pseudonocardiaceae</taxon>
        <taxon>Amycolatopsis</taxon>
    </lineage>
</organism>
<keyword evidence="5" id="KW-0808">Transferase</keyword>
<dbReference type="CDD" id="cd19410">
    <property type="entry name" value="HK9-like_sensor"/>
    <property type="match status" value="1"/>
</dbReference>
<dbReference type="PANTHER" id="PTHR43304">
    <property type="entry name" value="PHYTOCHROME-LIKE PROTEIN CPH1"/>
    <property type="match status" value="1"/>
</dbReference>
<protein>
    <recommendedName>
        <fullName evidence="3">histidine kinase</fullName>
        <ecNumber evidence="3">2.7.13.3</ecNumber>
    </recommendedName>
</protein>
<keyword evidence="4" id="KW-0597">Phosphoprotein</keyword>
<evidence type="ECO:0000259" key="12">
    <source>
        <dbReference type="PROSITE" id="PS50885"/>
    </source>
</evidence>
<dbReference type="SUPFAM" id="SSF158472">
    <property type="entry name" value="HAMP domain-like"/>
    <property type="match status" value="1"/>
</dbReference>
<dbReference type="Pfam" id="PF00512">
    <property type="entry name" value="HisKA"/>
    <property type="match status" value="1"/>
</dbReference>
<dbReference type="Proteomes" id="UP000199025">
    <property type="component" value="Unassembled WGS sequence"/>
</dbReference>
<dbReference type="InterPro" id="IPR036890">
    <property type="entry name" value="HATPase_C_sf"/>
</dbReference>
<dbReference type="SUPFAM" id="SSF55874">
    <property type="entry name" value="ATPase domain of HSP90 chaperone/DNA topoisomerase II/histidine kinase"/>
    <property type="match status" value="1"/>
</dbReference>
<dbReference type="AlphaFoldDB" id="A0A1I3KGB4"/>
<keyword evidence="10" id="KW-0472">Membrane</keyword>
<name>A0A1I3KGB4_9PSEU</name>
<accession>A0A1I3KGB4</accession>
<dbReference type="STRING" id="115433.SAMN05421835_101543"/>
<dbReference type="EMBL" id="FORP01000001">
    <property type="protein sequence ID" value="SFI71380.1"/>
    <property type="molecule type" value="Genomic_DNA"/>
</dbReference>
<dbReference type="Pfam" id="PF00672">
    <property type="entry name" value="HAMP"/>
    <property type="match status" value="1"/>
</dbReference>
<dbReference type="InterPro" id="IPR005467">
    <property type="entry name" value="His_kinase_dom"/>
</dbReference>
<dbReference type="FunFam" id="3.30.565.10:FF:000006">
    <property type="entry name" value="Sensor histidine kinase WalK"/>
    <property type="match status" value="1"/>
</dbReference>
<evidence type="ECO:0000256" key="2">
    <source>
        <dbReference type="ARBA" id="ARBA00004236"/>
    </source>
</evidence>
<keyword evidence="8 10" id="KW-1133">Transmembrane helix</keyword>
<dbReference type="InterPro" id="IPR007891">
    <property type="entry name" value="CHASE3"/>
</dbReference>
<dbReference type="PRINTS" id="PR00344">
    <property type="entry name" value="BCTRLSENSOR"/>
</dbReference>
<reference evidence="13 14" key="1">
    <citation type="submission" date="2016-10" db="EMBL/GenBank/DDBJ databases">
        <authorList>
            <person name="de Groot N.N."/>
        </authorList>
    </citation>
    <scope>NUCLEOTIDE SEQUENCE [LARGE SCALE GENOMIC DNA]</scope>
    <source>
        <strain evidence="13 14">DSM 44468</strain>
    </source>
</reference>
<evidence type="ECO:0000256" key="4">
    <source>
        <dbReference type="ARBA" id="ARBA00022553"/>
    </source>
</evidence>
<keyword evidence="6 10" id="KW-0812">Transmembrane</keyword>
<dbReference type="GO" id="GO:0005886">
    <property type="term" value="C:plasma membrane"/>
    <property type="evidence" value="ECO:0007669"/>
    <property type="project" value="UniProtKB-SubCell"/>
</dbReference>
<dbReference type="InterPro" id="IPR003660">
    <property type="entry name" value="HAMP_dom"/>
</dbReference>
<dbReference type="InterPro" id="IPR003594">
    <property type="entry name" value="HATPase_dom"/>
</dbReference>
<feature type="transmembrane region" description="Helical" evidence="10">
    <location>
        <begin position="199"/>
        <end position="223"/>
    </location>
</feature>
<evidence type="ECO:0000256" key="8">
    <source>
        <dbReference type="ARBA" id="ARBA00022989"/>
    </source>
</evidence>
<evidence type="ECO:0000256" key="10">
    <source>
        <dbReference type="SAM" id="Phobius"/>
    </source>
</evidence>
<comment type="subcellular location">
    <subcellularLocation>
        <location evidence="2">Cell membrane</location>
    </subcellularLocation>
</comment>
<dbReference type="SMART" id="SM00388">
    <property type="entry name" value="HisKA"/>
    <property type="match status" value="1"/>
</dbReference>
<evidence type="ECO:0000313" key="14">
    <source>
        <dbReference type="Proteomes" id="UP000199025"/>
    </source>
</evidence>